<evidence type="ECO:0000256" key="1">
    <source>
        <dbReference type="ARBA" id="ARBA00022679"/>
    </source>
</evidence>
<gene>
    <name evidence="5" type="ORF">ENK44_01880</name>
</gene>
<keyword evidence="2" id="KW-0012">Acyltransferase</keyword>
<keyword evidence="1" id="KW-0808">Transferase</keyword>
<reference evidence="5" key="1">
    <citation type="journal article" date="2020" name="mSystems">
        <title>Genome- and Community-Level Interaction Insights into Carbon Utilization and Element Cycling Functions of Hydrothermarchaeota in Hydrothermal Sediment.</title>
        <authorList>
            <person name="Zhou Z."/>
            <person name="Liu Y."/>
            <person name="Xu W."/>
            <person name="Pan J."/>
            <person name="Luo Z.H."/>
            <person name="Li M."/>
        </authorList>
    </citation>
    <scope>NUCLEOTIDE SEQUENCE [LARGE SCALE GENOMIC DNA]</scope>
    <source>
        <strain evidence="5">HyVt-577</strain>
    </source>
</reference>
<accession>A0A7V4U058</accession>
<dbReference type="Proteomes" id="UP000885779">
    <property type="component" value="Unassembled WGS sequence"/>
</dbReference>
<name>A0A7V4U058_CALAY</name>
<evidence type="ECO:0000256" key="2">
    <source>
        <dbReference type="ARBA" id="ARBA00023315"/>
    </source>
</evidence>
<feature type="chain" id="PRO_5031460615" evidence="3">
    <location>
        <begin position="21"/>
        <end position="300"/>
    </location>
</feature>
<dbReference type="EMBL" id="DRQG01000019">
    <property type="protein sequence ID" value="HGY54429.1"/>
    <property type="molecule type" value="Genomic_DNA"/>
</dbReference>
<dbReference type="InterPro" id="IPR040234">
    <property type="entry name" value="QC/QCL"/>
</dbReference>
<dbReference type="Pfam" id="PF04389">
    <property type="entry name" value="Peptidase_M28"/>
    <property type="match status" value="1"/>
</dbReference>
<dbReference type="PANTHER" id="PTHR12283:SF6">
    <property type="entry name" value="GLUTAMINYL-PEPTIDE CYCLOTRANSFERASE-RELATED"/>
    <property type="match status" value="1"/>
</dbReference>
<protein>
    <submittedName>
        <fullName evidence="5">M28 family peptidase</fullName>
    </submittedName>
</protein>
<sequence>MKKNLVYILMIFCSASAAFAQFDGQNAFRYLERQVAFGPRNPGGKGHADCLNFLQKELKKFADEVRLQPFVYQDMYRKKRLELSNVIARFKPRAQTRIFLAAHWDTRPTADNDRLANQNTPIPGANDGASGVAVLLEIARQLKQKPPSIGVDLILFDGEDYGREGHLDEYFLGSRHFAKQAAGYAPRYGILLDMVGDANLTLPREPNSVAALPQVVDKVWQMAHSMGYFEFEDRQGYPVSDDHVILLQNGIPCIDIIDFEYPDERNRYWHTLQDTPDKCSPYSLQVVGDVMLQLIYSEKP</sequence>
<evidence type="ECO:0000256" key="3">
    <source>
        <dbReference type="SAM" id="SignalP"/>
    </source>
</evidence>
<feature type="domain" description="Peptidase M28" evidence="4">
    <location>
        <begin position="85"/>
        <end position="294"/>
    </location>
</feature>
<evidence type="ECO:0000313" key="5">
    <source>
        <dbReference type="EMBL" id="HGY54429.1"/>
    </source>
</evidence>
<dbReference type="GO" id="GO:0016603">
    <property type="term" value="F:glutaminyl-peptide cyclotransferase activity"/>
    <property type="evidence" value="ECO:0007669"/>
    <property type="project" value="TreeGrafter"/>
</dbReference>
<evidence type="ECO:0000259" key="4">
    <source>
        <dbReference type="Pfam" id="PF04389"/>
    </source>
</evidence>
<dbReference type="AlphaFoldDB" id="A0A7V4U058"/>
<dbReference type="Gene3D" id="3.40.630.10">
    <property type="entry name" value="Zn peptidases"/>
    <property type="match status" value="1"/>
</dbReference>
<comment type="caution">
    <text evidence="5">The sequence shown here is derived from an EMBL/GenBank/DDBJ whole genome shotgun (WGS) entry which is preliminary data.</text>
</comment>
<dbReference type="InterPro" id="IPR007484">
    <property type="entry name" value="Peptidase_M28"/>
</dbReference>
<dbReference type="GO" id="GO:0008270">
    <property type="term" value="F:zinc ion binding"/>
    <property type="evidence" value="ECO:0007669"/>
    <property type="project" value="TreeGrafter"/>
</dbReference>
<organism evidence="5">
    <name type="scientific">Caldithrix abyssi</name>
    <dbReference type="NCBI Taxonomy" id="187145"/>
    <lineage>
        <taxon>Bacteria</taxon>
        <taxon>Pseudomonadati</taxon>
        <taxon>Calditrichota</taxon>
        <taxon>Calditrichia</taxon>
        <taxon>Calditrichales</taxon>
        <taxon>Calditrichaceae</taxon>
        <taxon>Caldithrix</taxon>
    </lineage>
</organism>
<proteinExistence type="predicted"/>
<feature type="signal peptide" evidence="3">
    <location>
        <begin position="1"/>
        <end position="20"/>
    </location>
</feature>
<keyword evidence="3" id="KW-0732">Signal</keyword>
<dbReference type="SUPFAM" id="SSF53187">
    <property type="entry name" value="Zn-dependent exopeptidases"/>
    <property type="match status" value="1"/>
</dbReference>
<dbReference type="PANTHER" id="PTHR12283">
    <property type="entry name" value="GLUTAMINYL-PEPTIDE CYCLOTRANSFERASE"/>
    <property type="match status" value="1"/>
</dbReference>